<dbReference type="GO" id="GO:0008684">
    <property type="term" value="F:2-oxopent-4-enoate hydratase activity"/>
    <property type="evidence" value="ECO:0007669"/>
    <property type="project" value="TreeGrafter"/>
</dbReference>
<dbReference type="PANTHER" id="PTHR30143">
    <property type="entry name" value="ACID HYDRATASE"/>
    <property type="match status" value="1"/>
</dbReference>
<organism evidence="3 4">
    <name type="scientific">Aurantiacibacter atlanticus</name>
    <dbReference type="NCBI Taxonomy" id="1648404"/>
    <lineage>
        <taxon>Bacteria</taxon>
        <taxon>Pseudomonadati</taxon>
        <taxon>Pseudomonadota</taxon>
        <taxon>Alphaproteobacteria</taxon>
        <taxon>Sphingomonadales</taxon>
        <taxon>Erythrobacteraceae</taxon>
        <taxon>Aurantiacibacter</taxon>
    </lineage>
</organism>
<dbReference type="SUPFAM" id="SSF56529">
    <property type="entry name" value="FAH"/>
    <property type="match status" value="1"/>
</dbReference>
<reference evidence="4" key="2">
    <citation type="submission" date="2015-04" db="EMBL/GenBank/DDBJ databases">
        <title>The complete genome sequence of Erythrobacter sp. s21-N3.</title>
        <authorList>
            <person name="Zhuang L."/>
            <person name="Liu Y."/>
            <person name="Shao Z."/>
        </authorList>
    </citation>
    <scope>NUCLEOTIDE SEQUENCE [LARGE SCALE GENOMIC DNA]</scope>
    <source>
        <strain evidence="4">s21-N3</strain>
    </source>
</reference>
<reference evidence="3 4" key="1">
    <citation type="journal article" date="2015" name="Int. J. Syst. Evol. Microbiol.">
        <title>Erythrobacter atlanticus sp. nov., a bacterium from ocean sediment able to degrade polycyclic aromatic hydrocarbons.</title>
        <authorList>
            <person name="Zhuang L."/>
            <person name="Liu Y."/>
            <person name="Wang L."/>
            <person name="Wang W."/>
            <person name="Shao Z."/>
        </authorList>
    </citation>
    <scope>NUCLEOTIDE SEQUENCE [LARGE SCALE GENOMIC DNA]</scope>
    <source>
        <strain evidence="4">s21-N3</strain>
    </source>
</reference>
<dbReference type="PANTHER" id="PTHR30143:SF0">
    <property type="entry name" value="2-KETO-4-PENTENOATE HYDRATASE"/>
    <property type="match status" value="1"/>
</dbReference>
<gene>
    <name evidence="3" type="ORF">CP97_03155</name>
</gene>
<dbReference type="Pfam" id="PF01557">
    <property type="entry name" value="FAA_hydrolase"/>
    <property type="match status" value="1"/>
</dbReference>
<dbReference type="InterPro" id="IPR050772">
    <property type="entry name" value="Hydratase-Decarb/MhpD_sf"/>
</dbReference>
<keyword evidence="4" id="KW-1185">Reference proteome</keyword>
<dbReference type="GO" id="GO:0005737">
    <property type="term" value="C:cytoplasm"/>
    <property type="evidence" value="ECO:0007669"/>
    <property type="project" value="TreeGrafter"/>
</dbReference>
<evidence type="ECO:0000256" key="1">
    <source>
        <dbReference type="ARBA" id="ARBA00023239"/>
    </source>
</evidence>
<feature type="domain" description="Fumarylacetoacetase-like C-terminal" evidence="2">
    <location>
        <begin position="99"/>
        <end position="255"/>
    </location>
</feature>
<dbReference type="InterPro" id="IPR036663">
    <property type="entry name" value="Fumarylacetoacetase_C_sf"/>
</dbReference>
<name>A0A0H4V9I3_9SPHN</name>
<evidence type="ECO:0000313" key="3">
    <source>
        <dbReference type="EMBL" id="AKQ41252.1"/>
    </source>
</evidence>
<dbReference type="Proteomes" id="UP000059113">
    <property type="component" value="Chromosome"/>
</dbReference>
<dbReference type="AlphaFoldDB" id="A0A0H4V9I3"/>
<evidence type="ECO:0000313" key="4">
    <source>
        <dbReference type="Proteomes" id="UP000059113"/>
    </source>
</evidence>
<dbReference type="PATRIC" id="fig|1648404.4.peg.667"/>
<dbReference type="KEGG" id="ery:CP97_03155"/>
<evidence type="ECO:0000259" key="2">
    <source>
        <dbReference type="Pfam" id="PF01557"/>
    </source>
</evidence>
<dbReference type="STRING" id="1648404.CP97_03155"/>
<dbReference type="RefSeq" id="WP_048884753.1">
    <property type="nucleotide sequence ID" value="NZ_CP011310.1"/>
</dbReference>
<sequence length="257" mass="27086">MEDLEALAVQLDDAQREVRAIPQLTKNRPGLTTSEAYAIQAMSVARRIARGEVRIGVKMGLTSRAKMVQVGVNEAAWGRLTDAMLLEEGGTLSKSAFIHPRLEPEIAFLLKKRLKGKVSPVEALSAVEAIAPAMEVIDSRFENFKFALPDVVADNTSSSGLVLGAWHNPASVDFSNLGMVLLVNGRPAQIGSSAAILGHPLRSLVSAARLTAEWGEALEPGDIIMAGGATAAHPASVGETISLEVQNLGGCSITVEA</sequence>
<dbReference type="InterPro" id="IPR011234">
    <property type="entry name" value="Fumarylacetoacetase-like_C"/>
</dbReference>
<accession>A0A0H4V9I3</accession>
<keyword evidence="1" id="KW-0456">Lyase</keyword>
<dbReference type="EMBL" id="CP011310">
    <property type="protein sequence ID" value="AKQ41252.1"/>
    <property type="molecule type" value="Genomic_DNA"/>
</dbReference>
<protein>
    <submittedName>
        <fullName evidence="3">4-oxalocrotonate decarboxylase</fullName>
    </submittedName>
</protein>
<dbReference type="Gene3D" id="3.90.850.10">
    <property type="entry name" value="Fumarylacetoacetase-like, C-terminal domain"/>
    <property type="match status" value="1"/>
</dbReference>
<proteinExistence type="predicted"/>